<proteinExistence type="predicted"/>
<accession>A0A2T5YCM0</accession>
<dbReference type="EMBL" id="QBKI01000012">
    <property type="protein sequence ID" value="PTX14233.1"/>
    <property type="molecule type" value="Genomic_DNA"/>
</dbReference>
<gene>
    <name evidence="1" type="ORF">C8N40_11280</name>
</gene>
<dbReference type="Proteomes" id="UP000244225">
    <property type="component" value="Unassembled WGS sequence"/>
</dbReference>
<evidence type="ECO:0000313" key="1">
    <source>
        <dbReference type="EMBL" id="PTX14233.1"/>
    </source>
</evidence>
<name>A0A2T5YCM0_9BACT</name>
<comment type="caution">
    <text evidence="1">The sequence shown here is derived from an EMBL/GenBank/DDBJ whole genome shotgun (WGS) entry which is preliminary data.</text>
</comment>
<dbReference type="AlphaFoldDB" id="A0A2T5YCM0"/>
<reference evidence="1 2" key="1">
    <citation type="submission" date="2018-04" db="EMBL/GenBank/DDBJ databases">
        <title>Genomic Encyclopedia of Archaeal and Bacterial Type Strains, Phase II (KMG-II): from individual species to whole genera.</title>
        <authorList>
            <person name="Goeker M."/>
        </authorList>
    </citation>
    <scope>NUCLEOTIDE SEQUENCE [LARGE SCALE GENOMIC DNA]</scope>
    <source>
        <strain evidence="1 2">DSM 100162</strain>
    </source>
</reference>
<evidence type="ECO:0000313" key="2">
    <source>
        <dbReference type="Proteomes" id="UP000244225"/>
    </source>
</evidence>
<sequence>MANTPFNEDFCTELEFHLGRTFKNSDRTDLKGFWCDGVLCEPINEAELRKTHKVETKAWIGRDGQGEYTMTIRFGEKALNNLQKGYELAETIPSENSMSWIDIDTDKKTIEIRLI</sequence>
<keyword evidence="2" id="KW-1185">Reference proteome</keyword>
<organism evidence="1 2">
    <name type="scientific">Pontibacter mucosus</name>
    <dbReference type="NCBI Taxonomy" id="1649266"/>
    <lineage>
        <taxon>Bacteria</taxon>
        <taxon>Pseudomonadati</taxon>
        <taxon>Bacteroidota</taxon>
        <taxon>Cytophagia</taxon>
        <taxon>Cytophagales</taxon>
        <taxon>Hymenobacteraceae</taxon>
        <taxon>Pontibacter</taxon>
    </lineage>
</organism>
<protein>
    <submittedName>
        <fullName evidence="1">Uncharacterized protein</fullName>
    </submittedName>
</protein>